<dbReference type="STRING" id="1211777.BN77_0953"/>
<dbReference type="HOGENOM" id="CLU_070525_0_1_5"/>
<dbReference type="CDD" id="cd01734">
    <property type="entry name" value="YlxS_C"/>
    <property type="match status" value="1"/>
</dbReference>
<dbReference type="eggNOG" id="COG0779">
    <property type="taxonomic scope" value="Bacteria"/>
</dbReference>
<dbReference type="InterPro" id="IPR003728">
    <property type="entry name" value="Ribosome_maturation_RimP"/>
</dbReference>
<proteinExistence type="inferred from homology"/>
<dbReference type="EMBL" id="CANI01000034">
    <property type="protein sequence ID" value="CCM77980.1"/>
    <property type="molecule type" value="Genomic_DNA"/>
</dbReference>
<dbReference type="NCBIfam" id="NF000932">
    <property type="entry name" value="PRK00092.2-5"/>
    <property type="match status" value="1"/>
</dbReference>
<name>K0Q149_9HYPH</name>
<accession>K0Q149</accession>
<protein>
    <recommendedName>
        <fullName evidence="3">Ribosome maturation factor RimP</fullName>
    </recommendedName>
</protein>
<dbReference type="Pfam" id="PF02576">
    <property type="entry name" value="RimP_N"/>
    <property type="match status" value="1"/>
</dbReference>
<dbReference type="GO" id="GO:0005829">
    <property type="term" value="C:cytosol"/>
    <property type="evidence" value="ECO:0007669"/>
    <property type="project" value="TreeGrafter"/>
</dbReference>
<keyword evidence="1 3" id="KW-0963">Cytoplasm</keyword>
<dbReference type="InterPro" id="IPR028989">
    <property type="entry name" value="RimP_N"/>
</dbReference>
<evidence type="ECO:0000313" key="7">
    <source>
        <dbReference type="Proteomes" id="UP000009319"/>
    </source>
</evidence>
<evidence type="ECO:0000259" key="4">
    <source>
        <dbReference type="Pfam" id="PF02576"/>
    </source>
</evidence>
<dbReference type="AlphaFoldDB" id="K0Q149"/>
<dbReference type="Gene3D" id="2.30.30.180">
    <property type="entry name" value="Ribosome maturation factor RimP, C-terminal domain"/>
    <property type="match status" value="1"/>
</dbReference>
<dbReference type="GO" id="GO:0006412">
    <property type="term" value="P:translation"/>
    <property type="evidence" value="ECO:0007669"/>
    <property type="project" value="TreeGrafter"/>
</dbReference>
<dbReference type="GO" id="GO:0000028">
    <property type="term" value="P:ribosomal small subunit assembly"/>
    <property type="evidence" value="ECO:0007669"/>
    <property type="project" value="TreeGrafter"/>
</dbReference>
<comment type="function">
    <text evidence="3">Required for maturation of 30S ribosomal subunits.</text>
</comment>
<evidence type="ECO:0000256" key="2">
    <source>
        <dbReference type="ARBA" id="ARBA00022517"/>
    </source>
</evidence>
<dbReference type="Proteomes" id="UP000009319">
    <property type="component" value="Unassembled WGS sequence"/>
</dbReference>
<keyword evidence="2 3" id="KW-0690">Ribosome biogenesis</keyword>
<dbReference type="InterPro" id="IPR036847">
    <property type="entry name" value="RimP_C_sf"/>
</dbReference>
<dbReference type="Gene3D" id="3.30.300.70">
    <property type="entry name" value="RimP-like superfamily, N-terminal"/>
    <property type="match status" value="1"/>
</dbReference>
<reference evidence="6 7" key="1">
    <citation type="journal article" date="2013" name="Genome Announc.">
        <title>Draft Genome Sequence of Rhizobium mesoamericanum STM3625, a Nitrogen-Fixing Symbiont of Mimosa pudica Isolated in French Guiana (South America).</title>
        <authorList>
            <person name="Moulin L."/>
            <person name="Mornico D."/>
            <person name="Melkonian R."/>
            <person name="Klonowska A."/>
        </authorList>
    </citation>
    <scope>NUCLEOTIDE SEQUENCE [LARGE SCALE GENOMIC DNA]</scope>
    <source>
        <strain evidence="6 7">STM3625</strain>
    </source>
</reference>
<comment type="subcellular location">
    <subcellularLocation>
        <location evidence="3">Cytoplasm</location>
    </subcellularLocation>
</comment>
<dbReference type="PANTHER" id="PTHR33867">
    <property type="entry name" value="RIBOSOME MATURATION FACTOR RIMP"/>
    <property type="match status" value="1"/>
</dbReference>
<evidence type="ECO:0000256" key="3">
    <source>
        <dbReference type="HAMAP-Rule" id="MF_01077"/>
    </source>
</evidence>
<dbReference type="RefSeq" id="WP_007528946.1">
    <property type="nucleotide sequence ID" value="NZ_HF536772.1"/>
</dbReference>
<dbReference type="PANTHER" id="PTHR33867:SF1">
    <property type="entry name" value="RIBOSOME MATURATION FACTOR RIMP"/>
    <property type="match status" value="1"/>
</dbReference>
<evidence type="ECO:0000259" key="5">
    <source>
        <dbReference type="Pfam" id="PF17384"/>
    </source>
</evidence>
<dbReference type="SUPFAM" id="SSF75420">
    <property type="entry name" value="YhbC-like, N-terminal domain"/>
    <property type="match status" value="1"/>
</dbReference>
<feature type="domain" description="Ribosome maturation factor RimP C-terminal" evidence="5">
    <location>
        <begin position="103"/>
        <end position="173"/>
    </location>
</feature>
<sequence>MSDPTKADNELEPRLITETGLDQRLADIIEPVLVDLGFRLTRVRMLNQNGATLQIMAERNDGTMTVEDCEAVSMAISPVLDVEDPIDREYHLEVSSPGIDRPLVRKSDFTRWQGHLLKCETSIMIGNRKRFRGKIVESDADGFTLERDQVAYGEEQKVVIPFTALSDAKLILTDDLIRDALRADKLAKAEAANQNESEDEE</sequence>
<dbReference type="SUPFAM" id="SSF74942">
    <property type="entry name" value="YhbC-like, C-terminal domain"/>
    <property type="match status" value="1"/>
</dbReference>
<feature type="domain" description="Ribosome maturation factor RimP N-terminal" evidence="4">
    <location>
        <begin position="28"/>
        <end position="100"/>
    </location>
</feature>
<evidence type="ECO:0000313" key="6">
    <source>
        <dbReference type="EMBL" id="CCM77980.1"/>
    </source>
</evidence>
<dbReference type="FunFam" id="3.30.300.70:FF:000001">
    <property type="entry name" value="Ribosome maturation factor RimP"/>
    <property type="match status" value="1"/>
</dbReference>
<keyword evidence="7" id="KW-1185">Reference proteome</keyword>
<evidence type="ECO:0000256" key="1">
    <source>
        <dbReference type="ARBA" id="ARBA00022490"/>
    </source>
</evidence>
<gene>
    <name evidence="3 6" type="primary">rimP</name>
    <name evidence="6" type="ORF">BN77_0953</name>
</gene>
<dbReference type="Pfam" id="PF17384">
    <property type="entry name" value="DUF150_C"/>
    <property type="match status" value="1"/>
</dbReference>
<dbReference type="HAMAP" id="MF_01077">
    <property type="entry name" value="RimP"/>
    <property type="match status" value="1"/>
</dbReference>
<organism evidence="6 7">
    <name type="scientific">Rhizobium mesoamericanum STM3625</name>
    <dbReference type="NCBI Taxonomy" id="1211777"/>
    <lineage>
        <taxon>Bacteria</taxon>
        <taxon>Pseudomonadati</taxon>
        <taxon>Pseudomonadota</taxon>
        <taxon>Alphaproteobacteria</taxon>
        <taxon>Hyphomicrobiales</taxon>
        <taxon>Rhizobiaceae</taxon>
        <taxon>Rhizobium/Agrobacterium group</taxon>
        <taxon>Rhizobium</taxon>
    </lineage>
</organism>
<dbReference type="InterPro" id="IPR035956">
    <property type="entry name" value="RimP_N_sf"/>
</dbReference>
<comment type="similarity">
    <text evidence="3">Belongs to the RimP family.</text>
</comment>
<dbReference type="InterPro" id="IPR028998">
    <property type="entry name" value="RimP_C"/>
</dbReference>
<comment type="caution">
    <text evidence="6">The sequence shown here is derived from an EMBL/GenBank/DDBJ whole genome shotgun (WGS) entry which is preliminary data.</text>
</comment>